<dbReference type="RefSeq" id="XP_018162633.1">
    <property type="nucleotide sequence ID" value="XM_018297817.1"/>
</dbReference>
<keyword evidence="3" id="KW-1185">Reference proteome</keyword>
<feature type="compositionally biased region" description="Basic and acidic residues" evidence="1">
    <location>
        <begin position="34"/>
        <end position="45"/>
    </location>
</feature>
<comment type="caution">
    <text evidence="2">The sequence shown here is derived from an EMBL/GenBank/DDBJ whole genome shotgun (WGS) entry which is preliminary data.</text>
</comment>
<proteinExistence type="predicted"/>
<dbReference type="Proteomes" id="UP000092177">
    <property type="component" value="Chromosome 2"/>
</dbReference>
<dbReference type="AlphaFoldDB" id="A0A1B7YPZ3"/>
<gene>
    <name evidence="2" type="ORF">CH63R_02842</name>
</gene>
<dbReference type="GeneID" id="28861924"/>
<dbReference type="KEGG" id="chig:CH63R_02842"/>
<name>A0A1B7YPZ3_COLHI</name>
<feature type="region of interest" description="Disordered" evidence="1">
    <location>
        <begin position="26"/>
        <end position="75"/>
    </location>
</feature>
<reference evidence="3" key="1">
    <citation type="journal article" date="2017" name="BMC Genomics">
        <title>Gapless genome assembly of Colletotrichum higginsianum reveals chromosome structure and association of transposable elements with secondary metabolite gene clusters.</title>
        <authorList>
            <person name="Dallery J.-F."/>
            <person name="Lapalu N."/>
            <person name="Zampounis A."/>
            <person name="Pigne S."/>
            <person name="Luyten I."/>
            <person name="Amselem J."/>
            <person name="Wittenberg A.H.J."/>
            <person name="Zhou S."/>
            <person name="de Queiroz M.V."/>
            <person name="Robin G.P."/>
            <person name="Auger A."/>
            <person name="Hainaut M."/>
            <person name="Henrissat B."/>
            <person name="Kim K.-T."/>
            <person name="Lee Y.-H."/>
            <person name="Lespinet O."/>
            <person name="Schwartz D.C."/>
            <person name="Thon M.R."/>
            <person name="O'Connell R.J."/>
        </authorList>
    </citation>
    <scope>NUCLEOTIDE SEQUENCE [LARGE SCALE GENOMIC DNA]</scope>
    <source>
        <strain evidence="3">IMI 349063</strain>
    </source>
</reference>
<organism evidence="2 3">
    <name type="scientific">Colletotrichum higginsianum (strain IMI 349063)</name>
    <name type="common">Crucifer anthracnose fungus</name>
    <dbReference type="NCBI Taxonomy" id="759273"/>
    <lineage>
        <taxon>Eukaryota</taxon>
        <taxon>Fungi</taxon>
        <taxon>Dikarya</taxon>
        <taxon>Ascomycota</taxon>
        <taxon>Pezizomycotina</taxon>
        <taxon>Sordariomycetes</taxon>
        <taxon>Hypocreomycetidae</taxon>
        <taxon>Glomerellales</taxon>
        <taxon>Glomerellaceae</taxon>
        <taxon>Colletotrichum</taxon>
        <taxon>Colletotrichum destructivum species complex</taxon>
    </lineage>
</organism>
<sequence length="96" mass="11016">MSSSPVYSFKLIAPVYRQALDIPHRQVESFNHGPRGDRDPSAQDHRRSRPLPRQSVKAYQARPLQLDHQDGTLSASFETRQKQHCIRESGFTELAM</sequence>
<accession>A0A1B7YPZ3</accession>
<evidence type="ECO:0000313" key="3">
    <source>
        <dbReference type="Proteomes" id="UP000092177"/>
    </source>
</evidence>
<dbReference type="EMBL" id="LTAN01000002">
    <property type="protein sequence ID" value="OBR14116.1"/>
    <property type="molecule type" value="Genomic_DNA"/>
</dbReference>
<evidence type="ECO:0000256" key="1">
    <source>
        <dbReference type="SAM" id="MobiDB-lite"/>
    </source>
</evidence>
<dbReference type="VEuPathDB" id="FungiDB:CH63R_02842"/>
<protein>
    <submittedName>
        <fullName evidence="2">Uncharacterized protein</fullName>
    </submittedName>
</protein>
<evidence type="ECO:0000313" key="2">
    <source>
        <dbReference type="EMBL" id="OBR14116.1"/>
    </source>
</evidence>